<protein>
    <submittedName>
        <fullName evidence="1">Uncharacterized protein</fullName>
    </submittedName>
</protein>
<dbReference type="AlphaFoldDB" id="A0A2T3KL36"/>
<dbReference type="EMBL" id="PYNF01000003">
    <property type="protein sequence ID" value="PSV00369.1"/>
    <property type="molecule type" value="Genomic_DNA"/>
</dbReference>
<organism evidence="1 2">
    <name type="scientific">Photobacterium kishitanii</name>
    <dbReference type="NCBI Taxonomy" id="318456"/>
    <lineage>
        <taxon>Bacteria</taxon>
        <taxon>Pseudomonadati</taxon>
        <taxon>Pseudomonadota</taxon>
        <taxon>Gammaproteobacteria</taxon>
        <taxon>Vibrionales</taxon>
        <taxon>Vibrionaceae</taxon>
        <taxon>Photobacterium</taxon>
    </lineage>
</organism>
<comment type="caution">
    <text evidence="1">The sequence shown here is derived from an EMBL/GenBank/DDBJ whole genome shotgun (WGS) entry which is preliminary data.</text>
</comment>
<dbReference type="RefSeq" id="WP_107288999.1">
    <property type="nucleotide sequence ID" value="NZ_PYNF01000003.1"/>
</dbReference>
<name>A0A2T3KL36_9GAMM</name>
<accession>A0A2T3KL36</accession>
<evidence type="ECO:0000313" key="2">
    <source>
        <dbReference type="Proteomes" id="UP000241426"/>
    </source>
</evidence>
<evidence type="ECO:0000313" key="1">
    <source>
        <dbReference type="EMBL" id="PSV00369.1"/>
    </source>
</evidence>
<proteinExistence type="predicted"/>
<dbReference type="Proteomes" id="UP000241426">
    <property type="component" value="Unassembled WGS sequence"/>
</dbReference>
<reference evidence="1 2" key="1">
    <citation type="submission" date="2018-01" db="EMBL/GenBank/DDBJ databases">
        <title>Whole genome sequencing of Histamine producing bacteria.</title>
        <authorList>
            <person name="Butler K."/>
        </authorList>
    </citation>
    <scope>NUCLEOTIDE SEQUENCE [LARGE SCALE GENOMIC DNA]</scope>
    <source>
        <strain evidence="1 2">FS-7.2</strain>
    </source>
</reference>
<gene>
    <name evidence="1" type="ORF">C9J27_04375</name>
</gene>
<sequence>MSSSIKYLKKRLAELKKSNPCEQTFGGNTFATKRVVLADDEYFEIVFNSMDMSAESINSVTLVKTGFSGDERALNDDEINEFLNLGYF</sequence>